<feature type="active site" description="Nucleophile" evidence="4">
    <location>
        <position position="52"/>
    </location>
</feature>
<dbReference type="PATRIC" id="fig|545697.3.peg.2381"/>
<dbReference type="SUPFAM" id="SSF52151">
    <property type="entry name" value="FabD/lysophospholipase-like"/>
    <property type="match status" value="1"/>
</dbReference>
<keyword evidence="7" id="KW-1185">Reference proteome</keyword>
<dbReference type="Gene3D" id="3.40.1090.10">
    <property type="entry name" value="Cytosolic phospholipase A2 catalytic domain"/>
    <property type="match status" value="2"/>
</dbReference>
<protein>
    <submittedName>
        <fullName evidence="6">Phospholipase, patatin family</fullName>
    </submittedName>
</protein>
<sequence length="323" mass="36740">MRVLIDIEDLFDLNIGLVLAGGGAKGAYEAGVFKALWELDIIRRISVVSGVSIGTINGLMLSMNDGSIMDKSWSNIRYSRFINNENTVRDLKIKEFIKKTANGENQLSLLQSFKRNDIGLLSQSGIKSFIEDYVDFQIIRDSKKLLYACAYNIDLEEPEYFKLNDYDDEDILNICIASCAVPYLFKPIKIGKYRYADGGVNNPKYINQNADNVPIKPLKTHNCDIIIVVHLAFNQPINREGFENTHIIEIYPSMQLELINGIGTVNIRQNVLSQHIELGYRDALTILAPMIIDMLKGKPLEKLIKKHEEYNKELLNKNRHSLI</sequence>
<evidence type="ECO:0000259" key="5">
    <source>
        <dbReference type="PROSITE" id="PS51635"/>
    </source>
</evidence>
<dbReference type="PANTHER" id="PTHR14226:SF57">
    <property type="entry name" value="BLR7027 PROTEIN"/>
    <property type="match status" value="1"/>
</dbReference>
<evidence type="ECO:0000256" key="1">
    <source>
        <dbReference type="ARBA" id="ARBA00022801"/>
    </source>
</evidence>
<keyword evidence="2 4" id="KW-0442">Lipid degradation</keyword>
<evidence type="ECO:0000256" key="2">
    <source>
        <dbReference type="ARBA" id="ARBA00022963"/>
    </source>
</evidence>
<feature type="short sequence motif" description="GXSXG" evidence="4">
    <location>
        <begin position="50"/>
        <end position="54"/>
    </location>
</feature>
<evidence type="ECO:0000313" key="7">
    <source>
        <dbReference type="Proteomes" id="UP000010420"/>
    </source>
</evidence>
<organism evidence="6 7">
    <name type="scientific">Clostridium celatum DSM 1785</name>
    <dbReference type="NCBI Taxonomy" id="545697"/>
    <lineage>
        <taxon>Bacteria</taxon>
        <taxon>Bacillati</taxon>
        <taxon>Bacillota</taxon>
        <taxon>Clostridia</taxon>
        <taxon>Eubacteriales</taxon>
        <taxon>Clostridiaceae</taxon>
        <taxon>Clostridium</taxon>
    </lineage>
</organism>
<dbReference type="Proteomes" id="UP000010420">
    <property type="component" value="Unassembled WGS sequence"/>
</dbReference>
<dbReference type="GO" id="GO:0016787">
    <property type="term" value="F:hydrolase activity"/>
    <property type="evidence" value="ECO:0007669"/>
    <property type="project" value="UniProtKB-UniRule"/>
</dbReference>
<evidence type="ECO:0000313" key="6">
    <source>
        <dbReference type="EMBL" id="EKY25651.1"/>
    </source>
</evidence>
<dbReference type="HOGENOM" id="CLU_034454_0_0_9"/>
<dbReference type="EMBL" id="AMEZ01000066">
    <property type="protein sequence ID" value="EKY25651.1"/>
    <property type="molecule type" value="Genomic_DNA"/>
</dbReference>
<keyword evidence="3 4" id="KW-0443">Lipid metabolism</keyword>
<dbReference type="CDD" id="cd07209">
    <property type="entry name" value="Pat_hypo_Ecoli_Z1214_like"/>
    <property type="match status" value="1"/>
</dbReference>
<dbReference type="GO" id="GO:0016042">
    <property type="term" value="P:lipid catabolic process"/>
    <property type="evidence" value="ECO:0007669"/>
    <property type="project" value="UniProtKB-UniRule"/>
</dbReference>
<evidence type="ECO:0000256" key="4">
    <source>
        <dbReference type="PROSITE-ProRule" id="PRU01161"/>
    </source>
</evidence>
<dbReference type="eggNOG" id="COG1752">
    <property type="taxonomic scope" value="Bacteria"/>
</dbReference>
<dbReference type="AlphaFoldDB" id="L1QCF8"/>
<dbReference type="STRING" id="545697.HMPREF0216_02418"/>
<keyword evidence="1 4" id="KW-0378">Hydrolase</keyword>
<accession>L1QCF8</accession>
<dbReference type="RefSeq" id="WP_005214261.1">
    <property type="nucleotide sequence ID" value="NZ_KB291657.1"/>
</dbReference>
<dbReference type="PROSITE" id="PS51635">
    <property type="entry name" value="PNPLA"/>
    <property type="match status" value="1"/>
</dbReference>
<dbReference type="InterPro" id="IPR016035">
    <property type="entry name" value="Acyl_Trfase/lysoPLipase"/>
</dbReference>
<feature type="domain" description="PNPLA" evidence="5">
    <location>
        <begin position="17"/>
        <end position="219"/>
    </location>
</feature>
<feature type="short sequence motif" description="DGA/G" evidence="4">
    <location>
        <begin position="197"/>
        <end position="199"/>
    </location>
</feature>
<evidence type="ECO:0000256" key="3">
    <source>
        <dbReference type="ARBA" id="ARBA00023098"/>
    </source>
</evidence>
<dbReference type="InterPro" id="IPR002641">
    <property type="entry name" value="PNPLA_dom"/>
</dbReference>
<proteinExistence type="predicted"/>
<gene>
    <name evidence="6" type="ORF">HMPREF0216_02418</name>
</gene>
<dbReference type="InterPro" id="IPR050301">
    <property type="entry name" value="NTE"/>
</dbReference>
<dbReference type="PANTHER" id="PTHR14226">
    <property type="entry name" value="NEUROPATHY TARGET ESTERASE/SWISS CHEESE D.MELANOGASTER"/>
    <property type="match status" value="1"/>
</dbReference>
<reference evidence="6 7" key="1">
    <citation type="submission" date="2012-05" db="EMBL/GenBank/DDBJ databases">
        <authorList>
            <person name="Weinstock G."/>
            <person name="Sodergren E."/>
            <person name="Lobos E.A."/>
            <person name="Fulton L."/>
            <person name="Fulton R."/>
            <person name="Courtney L."/>
            <person name="Fronick C."/>
            <person name="O'Laughlin M."/>
            <person name="Godfrey J."/>
            <person name="Wilson R.M."/>
            <person name="Miner T."/>
            <person name="Farmer C."/>
            <person name="Delehaunty K."/>
            <person name="Cordes M."/>
            <person name="Minx P."/>
            <person name="Tomlinson C."/>
            <person name="Chen J."/>
            <person name="Wollam A."/>
            <person name="Pepin K.H."/>
            <person name="Bhonagiri V."/>
            <person name="Zhang X."/>
            <person name="Suruliraj S."/>
            <person name="Warren W."/>
            <person name="Mitreva M."/>
            <person name="Mardis E.R."/>
            <person name="Wilson R.K."/>
        </authorList>
    </citation>
    <scope>NUCLEOTIDE SEQUENCE [LARGE SCALE GENOMIC DNA]</scope>
    <source>
        <strain evidence="6 7">DSM 1785</strain>
    </source>
</reference>
<feature type="short sequence motif" description="GXGXXG" evidence="4">
    <location>
        <begin position="21"/>
        <end position="26"/>
    </location>
</feature>
<name>L1QCF8_9CLOT</name>
<feature type="active site" description="Proton acceptor" evidence="4">
    <location>
        <position position="197"/>
    </location>
</feature>
<dbReference type="Pfam" id="PF01734">
    <property type="entry name" value="Patatin"/>
    <property type="match status" value="1"/>
</dbReference>
<comment type="caution">
    <text evidence="6">The sequence shown here is derived from an EMBL/GenBank/DDBJ whole genome shotgun (WGS) entry which is preliminary data.</text>
</comment>